<dbReference type="Proteomes" id="UP000649289">
    <property type="component" value="Unassembled WGS sequence"/>
</dbReference>
<evidence type="ECO:0000313" key="2">
    <source>
        <dbReference type="Proteomes" id="UP000649289"/>
    </source>
</evidence>
<dbReference type="EMBL" id="JACXYY010000003">
    <property type="protein sequence ID" value="MBD3914778.1"/>
    <property type="molecule type" value="Genomic_DNA"/>
</dbReference>
<gene>
    <name evidence="1" type="ORF">IEZ25_09145</name>
</gene>
<accession>A0ABR8MFW7</accession>
<evidence type="ECO:0000313" key="1">
    <source>
        <dbReference type="EMBL" id="MBD3914778.1"/>
    </source>
</evidence>
<dbReference type="RefSeq" id="WP_191199079.1">
    <property type="nucleotide sequence ID" value="NZ_BAAAPA010000004.1"/>
</dbReference>
<comment type="caution">
    <text evidence="1">The sequence shown here is derived from an EMBL/GenBank/DDBJ whole genome shotgun (WGS) entry which is preliminary data.</text>
</comment>
<keyword evidence="2" id="KW-1185">Reference proteome</keyword>
<sequence length="48" mass="5157">MTPTPTSSATPVDPLVRWTLDLEEATALDAAVRAVEPTIRAGRVRAPR</sequence>
<reference evidence="1 2" key="1">
    <citation type="submission" date="2020-09" db="EMBL/GenBank/DDBJ databases">
        <title>novel species in genus Nocardioides.</title>
        <authorList>
            <person name="Zhang G."/>
        </authorList>
    </citation>
    <scope>NUCLEOTIDE SEQUENCE [LARGE SCALE GENOMIC DNA]</scope>
    <source>
        <strain evidence="1 2">19197</strain>
    </source>
</reference>
<protein>
    <submittedName>
        <fullName evidence="1">Uncharacterized protein</fullName>
    </submittedName>
</protein>
<name>A0ABR8MFW7_9ACTN</name>
<organism evidence="1 2">
    <name type="scientific">Nocardioides hwasunensis</name>
    <dbReference type="NCBI Taxonomy" id="397258"/>
    <lineage>
        <taxon>Bacteria</taxon>
        <taxon>Bacillati</taxon>
        <taxon>Actinomycetota</taxon>
        <taxon>Actinomycetes</taxon>
        <taxon>Propionibacteriales</taxon>
        <taxon>Nocardioidaceae</taxon>
        <taxon>Nocardioides</taxon>
    </lineage>
</organism>
<proteinExistence type="predicted"/>